<dbReference type="EMBL" id="SNRX01000010">
    <property type="protein sequence ID" value="KAA6302072.1"/>
    <property type="molecule type" value="Genomic_DNA"/>
</dbReference>
<reference evidence="2 3" key="1">
    <citation type="submission" date="2019-03" db="EMBL/GenBank/DDBJ databases">
        <title>Single cell metagenomics reveals metabolic interactions within the superorganism composed of flagellate Streblomastix strix and complex community of Bacteroidetes bacteria on its surface.</title>
        <authorList>
            <person name="Treitli S.C."/>
            <person name="Kolisko M."/>
            <person name="Husnik F."/>
            <person name="Keeling P."/>
            <person name="Hampl V."/>
        </authorList>
    </citation>
    <scope>NUCLEOTIDE SEQUENCE [LARGE SCALE GENOMIC DNA]</scope>
    <source>
        <strain evidence="2">St1</strain>
    </source>
</reference>
<dbReference type="AlphaFoldDB" id="A0A5M8P107"/>
<evidence type="ECO:0000256" key="1">
    <source>
        <dbReference type="SAM" id="SignalP"/>
    </source>
</evidence>
<feature type="chain" id="PRO_5024308144" evidence="1">
    <location>
        <begin position="22"/>
        <end position="226"/>
    </location>
</feature>
<evidence type="ECO:0000313" key="3">
    <source>
        <dbReference type="Proteomes" id="UP000324575"/>
    </source>
</evidence>
<keyword evidence="1" id="KW-0732">Signal</keyword>
<name>A0A5M8P107_9BACT</name>
<evidence type="ECO:0000313" key="2">
    <source>
        <dbReference type="EMBL" id="KAA6302072.1"/>
    </source>
</evidence>
<accession>A0A5M8P107</accession>
<organism evidence="2 3">
    <name type="scientific">Candidatus Ordinivivax streblomastigis</name>
    <dbReference type="NCBI Taxonomy" id="2540710"/>
    <lineage>
        <taxon>Bacteria</taxon>
        <taxon>Pseudomonadati</taxon>
        <taxon>Bacteroidota</taxon>
        <taxon>Bacteroidia</taxon>
        <taxon>Bacteroidales</taxon>
        <taxon>Candidatus Ordinivivax</taxon>
    </lineage>
</organism>
<proteinExistence type="predicted"/>
<dbReference type="Proteomes" id="UP000324575">
    <property type="component" value="Unassembled WGS sequence"/>
</dbReference>
<gene>
    <name evidence="2" type="ORF">EZS26_001673</name>
</gene>
<sequence length="226" mass="23887">MKMKSIFGILFVTVTLSTVQAQVVIGKDVDPESWAVLEVASDVQIGGIRYPQLSDTQKNSLTGTLPTGISNSSAEGLMIFNTNGSGSGNMEYWTGLEWKSLTAFSDASNPAESSVGTIAGGATISPNSVSSPVTTYMVNFSGVVMSNIKDLHIGKVADIHNVVEKVEFAAGGTVIAAPTLISNSIKITFYPKAVALAAEKELRFTLYVTYLKNGISEQAELPVTVK</sequence>
<protein>
    <submittedName>
        <fullName evidence="2">Uncharacterized protein</fullName>
    </submittedName>
</protein>
<comment type="caution">
    <text evidence="2">The sequence shown here is derived from an EMBL/GenBank/DDBJ whole genome shotgun (WGS) entry which is preliminary data.</text>
</comment>
<feature type="signal peptide" evidence="1">
    <location>
        <begin position="1"/>
        <end position="21"/>
    </location>
</feature>